<evidence type="ECO:0000256" key="1">
    <source>
        <dbReference type="SAM" id="MobiDB-lite"/>
    </source>
</evidence>
<dbReference type="Proteomes" id="UP000000646">
    <property type="component" value="Chromosome"/>
</dbReference>
<dbReference type="EMBL" id="CP000538">
    <property type="protein sequence ID" value="EAQ72736.1"/>
    <property type="molecule type" value="Genomic_DNA"/>
</dbReference>
<dbReference type="Pfam" id="PF04316">
    <property type="entry name" value="FlgM"/>
    <property type="match status" value="1"/>
</dbReference>
<dbReference type="InterPro" id="IPR031316">
    <property type="entry name" value="FlgM_C"/>
</dbReference>
<dbReference type="RefSeq" id="WP_002869195.1">
    <property type="nucleotide sequence ID" value="NC_008787.1"/>
</dbReference>
<reference evidence="4" key="1">
    <citation type="submission" date="2006-12" db="EMBL/GenBank/DDBJ databases">
        <authorList>
            <person name="Fouts D.E."/>
            <person name="Nelson K.E."/>
            <person name="Sebastian Y."/>
        </authorList>
    </citation>
    <scope>NUCLEOTIDE SEQUENCE [LARGE SCALE GENOMIC DNA]</scope>
    <source>
        <strain evidence="4">81-176</strain>
    </source>
</reference>
<dbReference type="AlphaFoldDB" id="A0A0H3P9X3"/>
<feature type="compositionally biased region" description="Basic and acidic residues" evidence="1">
    <location>
        <begin position="19"/>
        <end position="37"/>
    </location>
</feature>
<evidence type="ECO:0000313" key="3">
    <source>
        <dbReference type="EMBL" id="EAQ72736.1"/>
    </source>
</evidence>
<dbReference type="HOGENOM" id="CLU_204427_1_0_7"/>
<sequence>MINPVQQSYVANTTLNTNRIDKETKTNDTQKTENDKASKIAEQIKNGTYKIDTKATAAAIADSLI</sequence>
<dbReference type="SUPFAM" id="SSF101498">
    <property type="entry name" value="Anti-sigma factor FlgM"/>
    <property type="match status" value="1"/>
</dbReference>
<proteinExistence type="predicted"/>
<accession>A0A0H3P9X3</accession>
<organism evidence="3 4">
    <name type="scientific">Campylobacter jejuni subsp. jejuni serotype O:23/36 (strain 81-176)</name>
    <dbReference type="NCBI Taxonomy" id="354242"/>
    <lineage>
        <taxon>Bacteria</taxon>
        <taxon>Pseudomonadati</taxon>
        <taxon>Campylobacterota</taxon>
        <taxon>Epsilonproteobacteria</taxon>
        <taxon>Campylobacterales</taxon>
        <taxon>Campylobacteraceae</taxon>
        <taxon>Campylobacter</taxon>
    </lineage>
</organism>
<dbReference type="eggNOG" id="ENOG50319AU">
    <property type="taxonomic scope" value="Bacteria"/>
</dbReference>
<dbReference type="InterPro" id="IPR035890">
    <property type="entry name" value="Anti-sigma-28_factor_FlgM_sf"/>
</dbReference>
<protein>
    <recommendedName>
        <fullName evidence="2">Anti-sigma-28 factor FlgM C-terminal domain-containing protein</fullName>
    </recommendedName>
</protein>
<feature type="domain" description="Anti-sigma-28 factor FlgM C-terminal" evidence="2">
    <location>
        <begin position="27"/>
        <end position="61"/>
    </location>
</feature>
<evidence type="ECO:0000313" key="4">
    <source>
        <dbReference type="Proteomes" id="UP000000646"/>
    </source>
</evidence>
<gene>
    <name evidence="3" type="ordered locus">CJJ81176_1457</name>
</gene>
<evidence type="ECO:0000259" key="2">
    <source>
        <dbReference type="Pfam" id="PF04316"/>
    </source>
</evidence>
<feature type="region of interest" description="Disordered" evidence="1">
    <location>
        <begin position="1"/>
        <end position="37"/>
    </location>
</feature>
<dbReference type="KEGG" id="cjj:CJJ81176_1457"/>
<name>A0A0H3P9X3_CAMJJ</name>
<feature type="compositionally biased region" description="Polar residues" evidence="1">
    <location>
        <begin position="1"/>
        <end position="18"/>
    </location>
</feature>